<evidence type="ECO:0000313" key="1">
    <source>
        <dbReference type="EMBL" id="KAJ1154232.1"/>
    </source>
</evidence>
<keyword evidence="2" id="KW-1185">Reference proteome</keyword>
<protein>
    <submittedName>
        <fullName evidence="1">Uncharacterized protein</fullName>
    </submittedName>
</protein>
<comment type="caution">
    <text evidence="1">The sequence shown here is derived from an EMBL/GenBank/DDBJ whole genome shotgun (WGS) entry which is preliminary data.</text>
</comment>
<dbReference type="Proteomes" id="UP001066276">
    <property type="component" value="Chromosome 5"/>
</dbReference>
<dbReference type="AlphaFoldDB" id="A0AAV7RRQ0"/>
<proteinExistence type="predicted"/>
<gene>
    <name evidence="1" type="ORF">NDU88_006986</name>
</gene>
<name>A0AAV7RRQ0_PLEWA</name>
<reference evidence="1" key="1">
    <citation type="journal article" date="2022" name="bioRxiv">
        <title>Sequencing and chromosome-scale assembly of the giantPleurodeles waltlgenome.</title>
        <authorList>
            <person name="Brown T."/>
            <person name="Elewa A."/>
            <person name="Iarovenko S."/>
            <person name="Subramanian E."/>
            <person name="Araus A.J."/>
            <person name="Petzold A."/>
            <person name="Susuki M."/>
            <person name="Suzuki K.-i.T."/>
            <person name="Hayashi T."/>
            <person name="Toyoda A."/>
            <person name="Oliveira C."/>
            <person name="Osipova E."/>
            <person name="Leigh N.D."/>
            <person name="Simon A."/>
            <person name="Yun M.H."/>
        </authorList>
    </citation>
    <scope>NUCLEOTIDE SEQUENCE</scope>
    <source>
        <strain evidence="1">20211129_DDA</strain>
        <tissue evidence="1">Liver</tissue>
    </source>
</reference>
<evidence type="ECO:0000313" key="2">
    <source>
        <dbReference type="Proteomes" id="UP001066276"/>
    </source>
</evidence>
<accession>A0AAV7RRQ0</accession>
<sequence>MYALEGRAGPRSVPCALGLLCLATVGDPQCLGLKVSFLPGMAWGPELKFLGPDQAPKSRSPCGPIHANVQVSQVWGPFKSYCQCRVRAPSLLCLGTWTPAPPVGASPWRLGPGPGLRCLRHLRVPDFFTGSADTSSSVGPAPRLRCSLPAPPSLEVF</sequence>
<organism evidence="1 2">
    <name type="scientific">Pleurodeles waltl</name>
    <name type="common">Iberian ribbed newt</name>
    <dbReference type="NCBI Taxonomy" id="8319"/>
    <lineage>
        <taxon>Eukaryota</taxon>
        <taxon>Metazoa</taxon>
        <taxon>Chordata</taxon>
        <taxon>Craniata</taxon>
        <taxon>Vertebrata</taxon>
        <taxon>Euteleostomi</taxon>
        <taxon>Amphibia</taxon>
        <taxon>Batrachia</taxon>
        <taxon>Caudata</taxon>
        <taxon>Salamandroidea</taxon>
        <taxon>Salamandridae</taxon>
        <taxon>Pleurodelinae</taxon>
        <taxon>Pleurodeles</taxon>
    </lineage>
</organism>
<dbReference type="EMBL" id="JANPWB010000009">
    <property type="protein sequence ID" value="KAJ1154232.1"/>
    <property type="molecule type" value="Genomic_DNA"/>
</dbReference>